<dbReference type="Pfam" id="PF00098">
    <property type="entry name" value="zf-CCHC"/>
    <property type="match status" value="1"/>
</dbReference>
<sequence>MSGVNLNEEIQEIVEKIQSGSGVTSVSWKRWSEEMDVLSPKDRSLLVKGFTKFVESSVQVENDLYEAIKMTCKGTDRQWDVLMAPVRKFGKELRERYEELGGEGWQLEVIRVMRESNVETVEKLRELCESATEMVPGGGDEDMALLRSAWEAEKETVYKEIKKRMDEKQLADLACLKLKKALKTEKEANAELRARLEDQKLLMGRRQIAGGGRRSMRTSERADTLDELSGSERGWLEDYESVGGMSCARSTENEVMKEMVAAMGKMMKATALPEPKTFDGTGDFKEFKRAFLLKYQQVTDEDDELVAILEEKFLKGPAKSLFKALPDRHARPIVELFVEFERKLRKRQVDAKAEALHEFDRMQRAPDEKLWEYLVRVEKWSRKVYPEVSRATLSQMRTTKLLRATEDDDMLQSVLVAKRLELSLKDQYDHLKDIVLQTENEKLRKQKEKGSDRKGRGERGESRASDSGSDSSDDKEAEGLRRGRDGEVKCFTCGGVGHFARQCVSKRVDHVKVLMNGFSQNVGKRAVETVGMLGQRRRVVIDSGAVVSLISTRAYERLKAGCRDWRKEVEVLGDPNFSLLNASRSVMRARGQLKIPIVVRGRRVGVIFQLVENNEEVLLIGTNAFGSIGVELKWKVDNAVSAKMRKVPAKSAAKNSSCGAYGFGSRGTRADAQCHQVREMPKDRRRRDWSQTPVSEHSKTTGVREMSSSLEQVDQGSVKTSKEKSNADKRQDLGSRGKPNGPWHNGKGYGSKGRAPPMRRGKLPRSFL</sequence>
<evidence type="ECO:0000259" key="4">
    <source>
        <dbReference type="PROSITE" id="PS50158"/>
    </source>
</evidence>
<feature type="region of interest" description="Disordered" evidence="3">
    <location>
        <begin position="442"/>
        <end position="480"/>
    </location>
</feature>
<dbReference type="InterPro" id="IPR050951">
    <property type="entry name" value="Retrovirus_Pol_polyprotein"/>
</dbReference>
<evidence type="ECO:0000313" key="5">
    <source>
        <dbReference type="EMBL" id="PIC11570.1"/>
    </source>
</evidence>
<keyword evidence="1" id="KW-0479">Metal-binding</keyword>
<protein>
    <recommendedName>
        <fullName evidence="4">CCHC-type domain-containing protein</fullName>
    </recommendedName>
</protein>
<dbReference type="AlphaFoldDB" id="A0A2G5S990"/>
<keyword evidence="6" id="KW-1185">Reference proteome</keyword>
<dbReference type="GO" id="GO:0005737">
    <property type="term" value="C:cytoplasm"/>
    <property type="evidence" value="ECO:0007669"/>
    <property type="project" value="UniProtKB-ARBA"/>
</dbReference>
<name>A0A2G5S990_9PELO</name>
<dbReference type="OrthoDB" id="5876729at2759"/>
<evidence type="ECO:0000256" key="2">
    <source>
        <dbReference type="SAM" id="Coils"/>
    </source>
</evidence>
<keyword evidence="1" id="KW-0862">Zinc</keyword>
<dbReference type="PROSITE" id="PS50158">
    <property type="entry name" value="ZF_CCHC"/>
    <property type="match status" value="1"/>
</dbReference>
<evidence type="ECO:0000313" key="6">
    <source>
        <dbReference type="Proteomes" id="UP000230233"/>
    </source>
</evidence>
<evidence type="ECO:0000256" key="1">
    <source>
        <dbReference type="PROSITE-ProRule" id="PRU00047"/>
    </source>
</evidence>
<feature type="region of interest" description="Disordered" evidence="3">
    <location>
        <begin position="647"/>
        <end position="768"/>
    </location>
</feature>
<dbReference type="GO" id="GO:0008270">
    <property type="term" value="F:zinc ion binding"/>
    <property type="evidence" value="ECO:0007669"/>
    <property type="project" value="UniProtKB-KW"/>
</dbReference>
<reference evidence="6" key="1">
    <citation type="submission" date="2017-10" db="EMBL/GenBank/DDBJ databases">
        <title>Rapid genome shrinkage in a self-fertile nematode reveals novel sperm competition proteins.</title>
        <authorList>
            <person name="Yin D."/>
            <person name="Schwarz E.M."/>
            <person name="Thomas C.G."/>
            <person name="Felde R.L."/>
            <person name="Korf I.F."/>
            <person name="Cutter A.D."/>
            <person name="Schartner C.M."/>
            <person name="Ralston E.J."/>
            <person name="Meyer B.J."/>
            <person name="Haag E.S."/>
        </authorList>
    </citation>
    <scope>NUCLEOTIDE SEQUENCE [LARGE SCALE GENOMIC DNA]</scope>
    <source>
        <strain evidence="6">JU1422</strain>
    </source>
</reference>
<accession>A0A2G5S990</accession>
<dbReference type="GO" id="GO:0019899">
    <property type="term" value="F:enzyme binding"/>
    <property type="evidence" value="ECO:0007669"/>
    <property type="project" value="UniProtKB-ARBA"/>
</dbReference>
<evidence type="ECO:0000256" key="3">
    <source>
        <dbReference type="SAM" id="MobiDB-lite"/>
    </source>
</evidence>
<dbReference type="PANTHER" id="PTHR37984:SF5">
    <property type="entry name" value="PROTEIN NYNRIN-LIKE"/>
    <property type="match status" value="1"/>
</dbReference>
<feature type="compositionally biased region" description="Basic and acidic residues" evidence="3">
    <location>
        <begin position="720"/>
        <end position="735"/>
    </location>
</feature>
<dbReference type="SUPFAM" id="SSF57756">
    <property type="entry name" value="Retrovirus zinc finger-like domains"/>
    <property type="match status" value="1"/>
</dbReference>
<dbReference type="Proteomes" id="UP000230233">
    <property type="component" value="Unassembled WGS sequence"/>
</dbReference>
<dbReference type="InterPro" id="IPR001878">
    <property type="entry name" value="Znf_CCHC"/>
</dbReference>
<comment type="caution">
    <text evidence="5">The sequence shown here is derived from an EMBL/GenBank/DDBJ whole genome shotgun (WGS) entry which is preliminary data.</text>
</comment>
<proteinExistence type="predicted"/>
<dbReference type="GO" id="GO:0003676">
    <property type="term" value="F:nucleic acid binding"/>
    <property type="evidence" value="ECO:0007669"/>
    <property type="project" value="InterPro"/>
</dbReference>
<gene>
    <name evidence="5" type="ORF">B9Z55_029001</name>
</gene>
<feature type="domain" description="CCHC-type" evidence="4">
    <location>
        <begin position="489"/>
        <end position="503"/>
    </location>
</feature>
<feature type="compositionally biased region" description="Basic and acidic residues" evidence="3">
    <location>
        <begin position="442"/>
        <end position="464"/>
    </location>
</feature>
<feature type="compositionally biased region" description="Basic and acidic residues" evidence="3">
    <location>
        <begin position="676"/>
        <end position="689"/>
    </location>
</feature>
<feature type="compositionally biased region" description="Polar residues" evidence="3">
    <location>
        <begin position="706"/>
        <end position="719"/>
    </location>
</feature>
<dbReference type="EMBL" id="PDUG01000068">
    <property type="protein sequence ID" value="PIC11570.1"/>
    <property type="molecule type" value="Genomic_DNA"/>
</dbReference>
<keyword evidence="2" id="KW-0175">Coiled coil</keyword>
<keyword evidence="1" id="KW-0863">Zinc-finger</keyword>
<organism evidence="5 6">
    <name type="scientific">Caenorhabditis nigoni</name>
    <dbReference type="NCBI Taxonomy" id="1611254"/>
    <lineage>
        <taxon>Eukaryota</taxon>
        <taxon>Metazoa</taxon>
        <taxon>Ecdysozoa</taxon>
        <taxon>Nematoda</taxon>
        <taxon>Chromadorea</taxon>
        <taxon>Rhabditida</taxon>
        <taxon>Rhabditina</taxon>
        <taxon>Rhabditomorpha</taxon>
        <taxon>Rhabditoidea</taxon>
        <taxon>Rhabditidae</taxon>
        <taxon>Peloderinae</taxon>
        <taxon>Caenorhabditis</taxon>
    </lineage>
</organism>
<dbReference type="SMART" id="SM00343">
    <property type="entry name" value="ZnF_C2HC"/>
    <property type="match status" value="1"/>
</dbReference>
<feature type="compositionally biased region" description="Basic residues" evidence="3">
    <location>
        <begin position="757"/>
        <end position="768"/>
    </location>
</feature>
<dbReference type="PANTHER" id="PTHR37984">
    <property type="entry name" value="PROTEIN CBG26694"/>
    <property type="match status" value="1"/>
</dbReference>
<feature type="coiled-coil region" evidence="2">
    <location>
        <begin position="175"/>
        <end position="202"/>
    </location>
</feature>
<dbReference type="InterPro" id="IPR036875">
    <property type="entry name" value="Znf_CCHC_sf"/>
</dbReference>